<feature type="transmembrane region" description="Helical" evidence="11">
    <location>
        <begin position="1259"/>
        <end position="1279"/>
    </location>
</feature>
<dbReference type="SMART" id="SM00382">
    <property type="entry name" value="AAA"/>
    <property type="match status" value="2"/>
</dbReference>
<keyword evidence="14" id="KW-1185">Reference proteome</keyword>
<name>A0AAP0NZW2_9MAGN</name>
<evidence type="ECO:0000256" key="5">
    <source>
        <dbReference type="ARBA" id="ARBA00022737"/>
    </source>
</evidence>
<feature type="transmembrane region" description="Helical" evidence="11">
    <location>
        <begin position="618"/>
        <end position="640"/>
    </location>
</feature>
<keyword evidence="4 11" id="KW-0812">Transmembrane</keyword>
<dbReference type="PANTHER" id="PTHR48040:SF28">
    <property type="entry name" value="ABC TRANSPORTER G FAMILY MEMBER 39-LIKE"/>
    <property type="match status" value="1"/>
</dbReference>
<evidence type="ECO:0000256" key="11">
    <source>
        <dbReference type="SAM" id="Phobius"/>
    </source>
</evidence>
<keyword evidence="5" id="KW-0677">Repeat</keyword>
<dbReference type="Gene3D" id="3.40.50.300">
    <property type="entry name" value="P-loop containing nucleotide triphosphate hydrolases"/>
    <property type="match status" value="2"/>
</dbReference>
<feature type="transmembrane region" description="Helical" evidence="11">
    <location>
        <begin position="1203"/>
        <end position="1223"/>
    </location>
</feature>
<keyword evidence="8 11" id="KW-1133">Transmembrane helix</keyword>
<evidence type="ECO:0000256" key="1">
    <source>
        <dbReference type="ARBA" id="ARBA00004141"/>
    </source>
</evidence>
<dbReference type="FunFam" id="3.40.50.300:FF:000059">
    <property type="entry name" value="ABC transporter G family member 40"/>
    <property type="match status" value="1"/>
</dbReference>
<dbReference type="InterPro" id="IPR013525">
    <property type="entry name" value="ABC2_TM"/>
</dbReference>
<feature type="transmembrane region" description="Helical" evidence="11">
    <location>
        <begin position="1905"/>
        <end position="1927"/>
    </location>
</feature>
<dbReference type="GO" id="GO:0140359">
    <property type="term" value="F:ABC-type transporter activity"/>
    <property type="evidence" value="ECO:0007669"/>
    <property type="project" value="InterPro"/>
</dbReference>
<comment type="similarity">
    <text evidence="2">Belongs to the ABC transporter superfamily. ABCG family. PDR (TC 3.A.1.205) subfamily.</text>
</comment>
<evidence type="ECO:0000256" key="7">
    <source>
        <dbReference type="ARBA" id="ARBA00022840"/>
    </source>
</evidence>
<sequence length="1929" mass="219047">MSRSVREIEGIEGWRTQSVKSASRRLFESSESIFATSASVRRSTEDEEDLKWAALEKLPTYNRLTVSLLQREQSKSGHQRHDQVDVRTVDQALRDALLDRLVGIIEQDNEFFVQKLRERIDRVGISLPEVEVRYECLSVDAEAYVGGRAMPTLLNSTLNMLESAMSSLRLLKSKKKPVKILKDISGIIRPGRLTLLLGPPGSGKTSFLLALAGKLEKDLKTTGTVTYNGYPTSEFVPQRTSAYISQHDLHIGEMTVRETLDFSARCQGVGFRHDVLTELARREKHESIKPDPDIDFFMKAAIVEGQRSSIVTDYTLKMLGLDVCADTMVGDEMRRGISGGQKKRVTTGEMMVGPSTAFFMDEISTGLDSSTTYQIVKCLRHIIHIFKSTKVISLLQPAPETYNLFDDVIIISKGQIVYQGPREYVLDFFEMMGFKCPERKGVADFLQEVISRKDQQQYWYDKAKPYRYVTVDEFSQAFWSFHVGKDLQSTLLAPYDKSNCHPSALEKKKYGLSKMELFKACFDREVLLMKRSAFIFIFKAIQIALVAVITMTVFLRTEMNHQTILGGQKYMGVLFFGLVNNMFNGLAEAQLTIAKLPVFYKQRDAMFFPAWAYSLSTFILRIPISLIESSVWVILTYYTVGLASSPERFLRQLLLMFNLHQMSLSLFRFIAAVGRNQIVTNTFGAFTLLVIFVLGGFIVSKDDIYSWWTWGYWVSPLTYAQNAISVNEFLSSSWNETGEMILKLRGIFTDENWYWIGNGALIAYNVLFNILYTLALAYLNPSITSEDSVSNEGESFDDKRHDGEIQTSGNMSETRKKGMVLPFKPLNMAFDNVNYFVDMPEEMKDKGIPDRLQLLHEVSGSFRPGVLTCLMGVSGAGKTTLMDVLAGRKTGGYIEGSITISGYPKKQETFARISGYCEQNDIHSPNLTVYESLCYSAWLRLPADVDEQTREMFVKEVMDLVELDDLKDALVGVPGVTGLSTEQRKRLTIAVELVANPSIIFMDEPTSGLDARAAAIVMRTVRNTVDTGRTVVCTIHQPSIDIFEAFDELLLLKRGGRVIYAGPLGRQSKELVNYFEAIEGVSMITPGYNPATWMLEASSVGSENSLGVDFAEIYLESSLHKKNIMLIEDLKKPVTGSEDLHFKTKFSQSFWVQLKACLWKQHWSYWRYPQYNAVRFFLTLIIALIFGSIFWQMGSKIKKQQDFLNAMGSMFTAVIFLGVSNAASVQPVVDIERSVFYRERAAGLYSALPYALSQVLVELPYTFVQSVIYGFIVYATLGFQWTLVKFSWFFFFMFFTFLYYTYYGMMTVSLTPNASFAAVVSSAFYGIWMLFAGFLVPKTGIPIWWRWYYWGCPVAWTLYGLVTSQYGDVTTQLLTYDEHLVPLNEFLKASFGFQHDMLPVVACVTVGFALLFALIFAYSIRILNFQTRRTNNNHTVDSDSLQFKYIADRSHSRRLDPHSAEIHLAPAVVCESLIAEEAAKRSSRGNNMASSGIAEVAQKCPSSRNDWLIKIKESHEAYTNEESKTQPNIRKVPSRFREVKAYKKCFDPVMASIGPYHHGKLKFEYMERLKAPFTHQFVSGSVYDITIFYSRILEVVPQARKSYADVSAEEFDDEAFARLMLLDGCFVLHFIDCIEHNKENELTTNSYNVAFLVRDMFLLENQLPYLVLKVLMDLRFPCDGGKAMIDNFINHQFSPLGQLKQREPGPMKQSSTADAEQPPLHLLDLLRTKMLEGPFVPFSPKSQAFNWHSFRSVKELRSVGIDFKKSRSNSLKDIKFKSHKVYGELSLPPIAIDDSSKPKFLNLMVYELFLDASQVYSVTSYICFLDSLIDTADDVKELRSKGILLNSLGSDDQVADLFNQVADEMVPHPRAYYCVKQGIESHCKNKKKVSMVEFLTTHFSSPWTAFAFFAATFVIILTCIQTVYTVYSR</sequence>
<feature type="transmembrane region" description="Helical" evidence="11">
    <location>
        <begin position="1397"/>
        <end position="1420"/>
    </location>
</feature>
<dbReference type="InterPro" id="IPR027417">
    <property type="entry name" value="P-loop_NTPase"/>
</dbReference>
<feature type="transmembrane region" description="Helical" evidence="11">
    <location>
        <begin position="1286"/>
        <end position="1303"/>
    </location>
</feature>
<feature type="domain" description="ABC transporter" evidence="12">
    <location>
        <begin position="165"/>
        <end position="438"/>
    </location>
</feature>
<dbReference type="InterPro" id="IPR013581">
    <property type="entry name" value="PDR_assoc"/>
</dbReference>
<evidence type="ECO:0000256" key="4">
    <source>
        <dbReference type="ARBA" id="ARBA00022692"/>
    </source>
</evidence>
<dbReference type="Pfam" id="PF08370">
    <property type="entry name" value="PDR_assoc"/>
    <property type="match status" value="1"/>
</dbReference>
<feature type="transmembrane region" description="Helical" evidence="11">
    <location>
        <begin position="753"/>
        <end position="779"/>
    </location>
</feature>
<keyword evidence="6" id="KW-0547">Nucleotide-binding</keyword>
<dbReference type="InterPro" id="IPR004158">
    <property type="entry name" value="DUF247_pln"/>
</dbReference>
<feature type="transmembrane region" description="Helical" evidence="11">
    <location>
        <begin position="1173"/>
        <end position="1191"/>
    </location>
</feature>
<reference evidence="13 14" key="1">
    <citation type="submission" date="2024-01" db="EMBL/GenBank/DDBJ databases">
        <title>Genome assemblies of Stephania.</title>
        <authorList>
            <person name="Yang L."/>
        </authorList>
    </citation>
    <scope>NUCLEOTIDE SEQUENCE [LARGE SCALE GENOMIC DNA]</scope>
    <source>
        <strain evidence="13">JXDWG</strain>
        <tissue evidence="13">Leaf</tissue>
    </source>
</reference>
<dbReference type="FunFam" id="3.40.50.300:FF:000179">
    <property type="entry name" value="ABC transporter G family member 34"/>
    <property type="match status" value="1"/>
</dbReference>
<dbReference type="InterPro" id="IPR003593">
    <property type="entry name" value="AAA+_ATPase"/>
</dbReference>
<evidence type="ECO:0000259" key="12">
    <source>
        <dbReference type="PROSITE" id="PS50893"/>
    </source>
</evidence>
<evidence type="ECO:0000256" key="9">
    <source>
        <dbReference type="ARBA" id="ARBA00023136"/>
    </source>
</evidence>
<organism evidence="13 14">
    <name type="scientific">Stephania cephalantha</name>
    <dbReference type="NCBI Taxonomy" id="152367"/>
    <lineage>
        <taxon>Eukaryota</taxon>
        <taxon>Viridiplantae</taxon>
        <taxon>Streptophyta</taxon>
        <taxon>Embryophyta</taxon>
        <taxon>Tracheophyta</taxon>
        <taxon>Spermatophyta</taxon>
        <taxon>Magnoliopsida</taxon>
        <taxon>Ranunculales</taxon>
        <taxon>Menispermaceae</taxon>
        <taxon>Menispermoideae</taxon>
        <taxon>Cissampelideae</taxon>
        <taxon>Stephania</taxon>
    </lineage>
</organism>
<accession>A0AAP0NZW2</accession>
<dbReference type="GO" id="GO:0016887">
    <property type="term" value="F:ATP hydrolysis activity"/>
    <property type="evidence" value="ECO:0007669"/>
    <property type="project" value="InterPro"/>
</dbReference>
<feature type="transmembrane region" description="Helical" evidence="11">
    <location>
        <begin position="1315"/>
        <end position="1335"/>
    </location>
</feature>
<dbReference type="InterPro" id="IPR034003">
    <property type="entry name" value="ABCG_PDR_2"/>
</dbReference>
<evidence type="ECO:0000313" key="14">
    <source>
        <dbReference type="Proteomes" id="UP001419268"/>
    </source>
</evidence>
<dbReference type="InterPro" id="IPR034001">
    <property type="entry name" value="ABCG_PDR_1"/>
</dbReference>
<dbReference type="PANTHER" id="PTHR48040">
    <property type="entry name" value="PLEIOTROPIC DRUG RESISTANCE PROTEIN 1-LIKE ISOFORM X1"/>
    <property type="match status" value="1"/>
</dbReference>
<feature type="region of interest" description="Disordered" evidence="10">
    <location>
        <begin position="789"/>
        <end position="812"/>
    </location>
</feature>
<dbReference type="PROSITE" id="PS50893">
    <property type="entry name" value="ABC_TRANSPORTER_2"/>
    <property type="match status" value="2"/>
</dbReference>
<protein>
    <recommendedName>
        <fullName evidence="12">ABC transporter domain-containing protein</fullName>
    </recommendedName>
</protein>
<feature type="transmembrane region" description="Helical" evidence="11">
    <location>
        <begin position="533"/>
        <end position="555"/>
    </location>
</feature>
<evidence type="ECO:0000256" key="6">
    <source>
        <dbReference type="ARBA" id="ARBA00022741"/>
    </source>
</evidence>
<gene>
    <name evidence="13" type="ORF">Scep_013939</name>
</gene>
<feature type="transmembrane region" description="Helical" evidence="11">
    <location>
        <begin position="1347"/>
        <end position="1367"/>
    </location>
</feature>
<feature type="domain" description="ABC transporter" evidence="12">
    <location>
        <begin position="828"/>
        <end position="1080"/>
    </location>
</feature>
<proteinExistence type="inferred from homology"/>
<dbReference type="Pfam" id="PF00005">
    <property type="entry name" value="ABC_tran"/>
    <property type="match status" value="2"/>
</dbReference>
<evidence type="ECO:0000256" key="2">
    <source>
        <dbReference type="ARBA" id="ARBA00006012"/>
    </source>
</evidence>
<feature type="transmembrane region" description="Helical" evidence="11">
    <location>
        <begin position="652"/>
        <end position="672"/>
    </location>
</feature>
<dbReference type="InterPro" id="IPR043926">
    <property type="entry name" value="ABCG_dom"/>
</dbReference>
<evidence type="ECO:0000256" key="8">
    <source>
        <dbReference type="ARBA" id="ARBA00022989"/>
    </source>
</evidence>
<dbReference type="EMBL" id="JBBNAG010000006">
    <property type="protein sequence ID" value="KAK9125093.1"/>
    <property type="molecule type" value="Genomic_DNA"/>
</dbReference>
<keyword evidence="3" id="KW-0813">Transport</keyword>
<dbReference type="SUPFAM" id="SSF52540">
    <property type="entry name" value="P-loop containing nucleoside triphosphate hydrolases"/>
    <property type="match status" value="2"/>
</dbReference>
<dbReference type="InterPro" id="IPR003439">
    <property type="entry name" value="ABC_transporter-like_ATP-bd"/>
</dbReference>
<dbReference type="Proteomes" id="UP001419268">
    <property type="component" value="Unassembled WGS sequence"/>
</dbReference>
<dbReference type="GO" id="GO:0016020">
    <property type="term" value="C:membrane"/>
    <property type="evidence" value="ECO:0007669"/>
    <property type="project" value="UniProtKB-SubCell"/>
</dbReference>
<feature type="transmembrane region" description="Helical" evidence="11">
    <location>
        <begin position="678"/>
        <end position="699"/>
    </location>
</feature>
<dbReference type="CDD" id="cd03232">
    <property type="entry name" value="ABCG_PDR_domain2"/>
    <property type="match status" value="1"/>
</dbReference>
<comment type="caution">
    <text evidence="13">The sequence shown here is derived from an EMBL/GenBank/DDBJ whole genome shotgun (WGS) entry which is preliminary data.</text>
</comment>
<dbReference type="CDD" id="cd03233">
    <property type="entry name" value="ABCG_PDR_domain1"/>
    <property type="match status" value="1"/>
</dbReference>
<dbReference type="Pfam" id="PF01061">
    <property type="entry name" value="ABC2_membrane"/>
    <property type="match status" value="2"/>
</dbReference>
<evidence type="ECO:0000313" key="13">
    <source>
        <dbReference type="EMBL" id="KAK9125093.1"/>
    </source>
</evidence>
<dbReference type="Pfam" id="PF19055">
    <property type="entry name" value="ABC2_membrane_7"/>
    <property type="match status" value="1"/>
</dbReference>
<feature type="transmembrane region" description="Helical" evidence="11">
    <location>
        <begin position="567"/>
        <end position="587"/>
    </location>
</feature>
<dbReference type="GO" id="GO:0005524">
    <property type="term" value="F:ATP binding"/>
    <property type="evidence" value="ECO:0007669"/>
    <property type="project" value="UniProtKB-KW"/>
</dbReference>
<evidence type="ECO:0000256" key="10">
    <source>
        <dbReference type="SAM" id="MobiDB-lite"/>
    </source>
</evidence>
<comment type="subcellular location">
    <subcellularLocation>
        <location evidence="1">Membrane</location>
        <topology evidence="1">Multi-pass membrane protein</topology>
    </subcellularLocation>
</comment>
<keyword evidence="7" id="KW-0067">ATP-binding</keyword>
<keyword evidence="9 11" id="KW-0472">Membrane</keyword>
<dbReference type="Pfam" id="PF03140">
    <property type="entry name" value="DUF247"/>
    <property type="match status" value="1"/>
</dbReference>
<evidence type="ECO:0000256" key="3">
    <source>
        <dbReference type="ARBA" id="ARBA00022448"/>
    </source>
</evidence>